<accession>T1GIQ3</accession>
<sequence>MGRFFKEILNDNEDRASPQRNQSQEFQNNEDPCQNDQNRWTSNLLSDQIFYQILRKIGSRVKMTSKWSLCMIYSVFKNGDRRELKTDAFRCHESNGICTKLPVALDVQPKTYLRV</sequence>
<name>T1GIQ3_MEGSC</name>
<proteinExistence type="predicted"/>
<protein>
    <submittedName>
        <fullName evidence="2">Uncharacterized protein</fullName>
    </submittedName>
</protein>
<dbReference type="EMBL" id="CAQQ02134804">
    <property type="status" value="NOT_ANNOTATED_CDS"/>
    <property type="molecule type" value="Genomic_DNA"/>
</dbReference>
<keyword evidence="3" id="KW-1185">Reference proteome</keyword>
<reference evidence="3" key="1">
    <citation type="submission" date="2013-02" db="EMBL/GenBank/DDBJ databases">
        <authorList>
            <person name="Hughes D."/>
        </authorList>
    </citation>
    <scope>NUCLEOTIDE SEQUENCE</scope>
    <source>
        <strain>Durham</strain>
        <strain evidence="3">NC isolate 2 -- Noor lab</strain>
    </source>
</reference>
<dbReference type="Proteomes" id="UP000015102">
    <property type="component" value="Unassembled WGS sequence"/>
</dbReference>
<evidence type="ECO:0000313" key="3">
    <source>
        <dbReference type="Proteomes" id="UP000015102"/>
    </source>
</evidence>
<evidence type="ECO:0000313" key="2">
    <source>
        <dbReference type="EnsemblMetazoa" id="MESCA003338-PA"/>
    </source>
</evidence>
<dbReference type="EMBL" id="CAQQ02134803">
    <property type="status" value="NOT_ANNOTATED_CDS"/>
    <property type="molecule type" value="Genomic_DNA"/>
</dbReference>
<feature type="compositionally biased region" description="Polar residues" evidence="1">
    <location>
        <begin position="18"/>
        <end position="34"/>
    </location>
</feature>
<reference evidence="2" key="2">
    <citation type="submission" date="2015-06" db="UniProtKB">
        <authorList>
            <consortium name="EnsemblMetazoa"/>
        </authorList>
    </citation>
    <scope>IDENTIFICATION</scope>
</reference>
<organism evidence="2 3">
    <name type="scientific">Megaselia scalaris</name>
    <name type="common">Humpbacked fly</name>
    <name type="synonym">Phora scalaris</name>
    <dbReference type="NCBI Taxonomy" id="36166"/>
    <lineage>
        <taxon>Eukaryota</taxon>
        <taxon>Metazoa</taxon>
        <taxon>Ecdysozoa</taxon>
        <taxon>Arthropoda</taxon>
        <taxon>Hexapoda</taxon>
        <taxon>Insecta</taxon>
        <taxon>Pterygota</taxon>
        <taxon>Neoptera</taxon>
        <taxon>Endopterygota</taxon>
        <taxon>Diptera</taxon>
        <taxon>Brachycera</taxon>
        <taxon>Muscomorpha</taxon>
        <taxon>Platypezoidea</taxon>
        <taxon>Phoridae</taxon>
        <taxon>Megaseliini</taxon>
        <taxon>Megaselia</taxon>
    </lineage>
</organism>
<feature type="region of interest" description="Disordered" evidence="1">
    <location>
        <begin position="9"/>
        <end position="34"/>
    </location>
</feature>
<evidence type="ECO:0000256" key="1">
    <source>
        <dbReference type="SAM" id="MobiDB-lite"/>
    </source>
</evidence>
<dbReference type="HOGENOM" id="CLU_2111642_0_0_1"/>
<dbReference type="AlphaFoldDB" id="T1GIQ3"/>
<dbReference type="EnsemblMetazoa" id="MESCA003338-RA">
    <property type="protein sequence ID" value="MESCA003338-PA"/>
    <property type="gene ID" value="MESCA003338"/>
</dbReference>